<dbReference type="PANTHER" id="PTHR31365:SF2">
    <property type="entry name" value="OS01G0771100 PROTEIN"/>
    <property type="match status" value="1"/>
</dbReference>
<gene>
    <name evidence="1" type="ORF">MKW98_002062</name>
</gene>
<dbReference type="Pfam" id="PF02330">
    <property type="entry name" value="MAM33"/>
    <property type="match status" value="1"/>
</dbReference>
<accession>A0AAD4X3Q4</accession>
<reference evidence="1" key="1">
    <citation type="submission" date="2022-04" db="EMBL/GenBank/DDBJ databases">
        <title>A functionally conserved STORR gene fusion in Papaver species that diverged 16.8 million years ago.</title>
        <authorList>
            <person name="Catania T."/>
        </authorList>
    </citation>
    <scope>NUCLEOTIDE SEQUENCE</scope>
    <source>
        <strain evidence="1">S-188037</strain>
    </source>
</reference>
<dbReference type="AlphaFoldDB" id="A0AAD4X3Q4"/>
<dbReference type="GO" id="GO:0005759">
    <property type="term" value="C:mitochondrial matrix"/>
    <property type="evidence" value="ECO:0007669"/>
    <property type="project" value="InterPro"/>
</dbReference>
<dbReference type="PANTHER" id="PTHR31365">
    <property type="entry name" value="EXPRESSED PROTEIN"/>
    <property type="match status" value="1"/>
</dbReference>
<comment type="caution">
    <text evidence="1">The sequence shown here is derived from an EMBL/GenBank/DDBJ whole genome shotgun (WGS) entry which is preliminary data.</text>
</comment>
<dbReference type="Proteomes" id="UP001202328">
    <property type="component" value="Unassembled WGS sequence"/>
</dbReference>
<dbReference type="InterPro" id="IPR003428">
    <property type="entry name" value="MAM33"/>
</dbReference>
<name>A0AAD4X3Q4_9MAGN</name>
<evidence type="ECO:0000313" key="2">
    <source>
        <dbReference type="Proteomes" id="UP001202328"/>
    </source>
</evidence>
<dbReference type="EMBL" id="JAJJMB010017986">
    <property type="protein sequence ID" value="KAI3832516.1"/>
    <property type="molecule type" value="Genomic_DNA"/>
</dbReference>
<sequence length="238" mass="26116">MLKKILTAGNGSSLLHSRWRTITNRCSSTTTSVSSAVDSILLRSLKEHYLEISKIEPPPKVNPPNSFSVVKGAFESTGPVLKRDYGNEEIVVSVMKLPNIIPGGGGGGGGGGDYEEDDINQLLIHVVVSKPNRKESMHFVCGLYPDAIGIHSVSLIPRTQASQLLAAPNKYAGPTFQELDQKMRNTLHGYIEERGINESLFCFLQSWLYVKDHRNGLKWLKAVGSFITKPKSAQDVPQ</sequence>
<evidence type="ECO:0000313" key="1">
    <source>
        <dbReference type="EMBL" id="KAI3832516.1"/>
    </source>
</evidence>
<dbReference type="Gene3D" id="3.10.280.10">
    <property type="entry name" value="Mitochondrial glycoprotein"/>
    <property type="match status" value="1"/>
</dbReference>
<keyword evidence="2" id="KW-1185">Reference proteome</keyword>
<organism evidence="1 2">
    <name type="scientific">Papaver atlanticum</name>
    <dbReference type="NCBI Taxonomy" id="357466"/>
    <lineage>
        <taxon>Eukaryota</taxon>
        <taxon>Viridiplantae</taxon>
        <taxon>Streptophyta</taxon>
        <taxon>Embryophyta</taxon>
        <taxon>Tracheophyta</taxon>
        <taxon>Spermatophyta</taxon>
        <taxon>Magnoliopsida</taxon>
        <taxon>Ranunculales</taxon>
        <taxon>Papaveraceae</taxon>
        <taxon>Papaveroideae</taxon>
        <taxon>Papaver</taxon>
    </lineage>
</organism>
<dbReference type="SUPFAM" id="SSF54529">
    <property type="entry name" value="Mitochondrial glycoprotein MAM33-like"/>
    <property type="match status" value="1"/>
</dbReference>
<protein>
    <recommendedName>
        <fullName evidence="3">Mitochondrial glycoprotein</fullName>
    </recommendedName>
</protein>
<proteinExistence type="predicted"/>
<evidence type="ECO:0008006" key="3">
    <source>
        <dbReference type="Google" id="ProtNLM"/>
    </source>
</evidence>
<dbReference type="InterPro" id="IPR036561">
    <property type="entry name" value="MAM33_sf"/>
</dbReference>